<evidence type="ECO:0000256" key="3">
    <source>
        <dbReference type="ARBA" id="ARBA00022448"/>
    </source>
</evidence>
<evidence type="ECO:0000256" key="6">
    <source>
        <dbReference type="ARBA" id="ARBA00022792"/>
    </source>
</evidence>
<comment type="similarity">
    <text evidence="2 11">Belongs to the UQCR10/QCR9 family.</text>
</comment>
<keyword evidence="13" id="KW-1185">Reference proteome</keyword>
<evidence type="ECO:0000256" key="5">
    <source>
        <dbReference type="ARBA" id="ARBA00022692"/>
    </source>
</evidence>
<comment type="caution">
    <text evidence="12">The sequence shown here is derived from an EMBL/GenBank/DDBJ whole genome shotgun (WGS) entry which is preliminary data.</text>
</comment>
<name>A0A482XHH4_LAOST</name>
<keyword evidence="8" id="KW-1133">Transmembrane helix</keyword>
<keyword evidence="5" id="KW-0812">Transmembrane</keyword>
<keyword evidence="4 11" id="KW-0679">Respiratory chain</keyword>
<keyword evidence="7 11" id="KW-0249">Electron transport</keyword>
<dbReference type="GO" id="GO:0005743">
    <property type="term" value="C:mitochondrial inner membrane"/>
    <property type="evidence" value="ECO:0007669"/>
    <property type="project" value="UniProtKB-SubCell"/>
</dbReference>
<evidence type="ECO:0000256" key="1">
    <source>
        <dbReference type="ARBA" id="ARBA00004434"/>
    </source>
</evidence>
<dbReference type="AlphaFoldDB" id="A0A482XHH4"/>
<dbReference type="Gene3D" id="1.20.5.260">
    <property type="entry name" value="Cytochrome b-c1 complex subunit 9"/>
    <property type="match status" value="1"/>
</dbReference>
<protein>
    <recommendedName>
        <fullName evidence="11">Complex III subunit 9</fullName>
    </recommendedName>
</protein>
<accession>A0A482XHH4</accession>
<evidence type="ECO:0000256" key="9">
    <source>
        <dbReference type="ARBA" id="ARBA00023128"/>
    </source>
</evidence>
<evidence type="ECO:0000313" key="12">
    <source>
        <dbReference type="EMBL" id="RZF45356.1"/>
    </source>
</evidence>
<dbReference type="SUPFAM" id="SSF81514">
    <property type="entry name" value="Subunit X (non-heme 7 kDa protein) of cytochrome bc1 complex (Ubiquinol-cytochrome c reductase)"/>
    <property type="match status" value="1"/>
</dbReference>
<comment type="function">
    <text evidence="11">Component of the ubiquinol-cytochrome c oxidoreductase, a multisubunit transmembrane complex that is part of the mitochondrial electron transport chain which drives oxidative phosphorylation. The complex plays an important role in the uptake of multiple carbon sources present in different host niches.</text>
</comment>
<reference evidence="12 13" key="1">
    <citation type="journal article" date="2017" name="Gigascience">
        <title>Genome sequence of the small brown planthopper, Laodelphax striatellus.</title>
        <authorList>
            <person name="Zhu J."/>
            <person name="Jiang F."/>
            <person name="Wang X."/>
            <person name="Yang P."/>
            <person name="Bao Y."/>
            <person name="Zhao W."/>
            <person name="Wang W."/>
            <person name="Lu H."/>
            <person name="Wang Q."/>
            <person name="Cui N."/>
            <person name="Li J."/>
            <person name="Chen X."/>
            <person name="Luo L."/>
            <person name="Yu J."/>
            <person name="Kang L."/>
            <person name="Cui F."/>
        </authorList>
    </citation>
    <scope>NUCLEOTIDE SEQUENCE [LARGE SCALE GENOMIC DNA]</scope>
    <source>
        <strain evidence="12">Lst14</strain>
    </source>
</reference>
<evidence type="ECO:0000256" key="2">
    <source>
        <dbReference type="ARBA" id="ARBA00007856"/>
    </source>
</evidence>
<dbReference type="PANTHER" id="PTHR12980">
    <property type="entry name" value="UBIQUINOL-CYTOCHROME C REDUCTASE COMPLEX, SUBUNIT X"/>
    <property type="match status" value="1"/>
</dbReference>
<dbReference type="STRING" id="195883.A0A482XHH4"/>
<keyword evidence="10" id="KW-0472">Membrane</keyword>
<evidence type="ECO:0000256" key="10">
    <source>
        <dbReference type="ARBA" id="ARBA00023136"/>
    </source>
</evidence>
<dbReference type="Proteomes" id="UP000291343">
    <property type="component" value="Unassembled WGS sequence"/>
</dbReference>
<dbReference type="InterPro" id="IPR036656">
    <property type="entry name" value="QCR9_sf"/>
</dbReference>
<evidence type="ECO:0000256" key="7">
    <source>
        <dbReference type="ARBA" id="ARBA00022982"/>
    </source>
</evidence>
<dbReference type="GO" id="GO:0045275">
    <property type="term" value="C:respiratory chain complex III"/>
    <property type="evidence" value="ECO:0007669"/>
    <property type="project" value="UniProtKB-UniRule"/>
</dbReference>
<evidence type="ECO:0000313" key="13">
    <source>
        <dbReference type="Proteomes" id="UP000291343"/>
    </source>
</evidence>
<evidence type="ECO:0000256" key="4">
    <source>
        <dbReference type="ARBA" id="ARBA00022660"/>
    </source>
</evidence>
<comment type="subcellular location">
    <subcellularLocation>
        <location evidence="1 11">Mitochondrion inner membrane</location>
        <topology evidence="1 11">Single-pass membrane protein</topology>
    </subcellularLocation>
</comment>
<organism evidence="12 13">
    <name type="scientific">Laodelphax striatellus</name>
    <name type="common">Small brown planthopper</name>
    <name type="synonym">Delphax striatella</name>
    <dbReference type="NCBI Taxonomy" id="195883"/>
    <lineage>
        <taxon>Eukaryota</taxon>
        <taxon>Metazoa</taxon>
        <taxon>Ecdysozoa</taxon>
        <taxon>Arthropoda</taxon>
        <taxon>Hexapoda</taxon>
        <taxon>Insecta</taxon>
        <taxon>Pterygota</taxon>
        <taxon>Neoptera</taxon>
        <taxon>Paraneoptera</taxon>
        <taxon>Hemiptera</taxon>
        <taxon>Auchenorrhyncha</taxon>
        <taxon>Fulgoroidea</taxon>
        <taxon>Delphacidae</taxon>
        <taxon>Criomorphinae</taxon>
        <taxon>Laodelphax</taxon>
    </lineage>
</organism>
<keyword evidence="3 11" id="KW-0813">Transport</keyword>
<keyword evidence="6 11" id="KW-0999">Mitochondrion inner membrane</keyword>
<dbReference type="SMR" id="A0A482XHH4"/>
<evidence type="ECO:0000256" key="11">
    <source>
        <dbReference type="RuleBase" id="RU368056"/>
    </source>
</evidence>
<keyword evidence="9 11" id="KW-0496">Mitochondrion</keyword>
<dbReference type="Pfam" id="PF05365">
    <property type="entry name" value="UCR_UQCRX_QCR9"/>
    <property type="match status" value="1"/>
</dbReference>
<proteinExistence type="inferred from homology"/>
<comment type="subunit">
    <text evidence="11">Component of the ubiquinol-cytochrome c oxidoreductase (cytochrome b-c1 complex, complex III, CIII), a multisubunit enzyme composed of 3 respiratory subunits cytochrome b, cytochrome c1 and Rieske protein, 2 core protein subunits, and additional low-molecular weight protein subunits.</text>
</comment>
<dbReference type="OrthoDB" id="44067at2759"/>
<dbReference type="FunFam" id="1.20.5.260:FF:000001">
    <property type="entry name" value="Cytochrome b-c1 complex subunit 9"/>
    <property type="match status" value="1"/>
</dbReference>
<dbReference type="EMBL" id="QKKF02009244">
    <property type="protein sequence ID" value="RZF45356.1"/>
    <property type="molecule type" value="Genomic_DNA"/>
</dbReference>
<dbReference type="GO" id="GO:0006122">
    <property type="term" value="P:mitochondrial electron transport, ubiquinol to cytochrome c"/>
    <property type="evidence" value="ECO:0007669"/>
    <property type="project" value="UniProtKB-UniRule"/>
</dbReference>
<dbReference type="FunCoup" id="A0A482XHH4">
    <property type="interactions" value="550"/>
</dbReference>
<dbReference type="PANTHER" id="PTHR12980:SF0">
    <property type="entry name" value="CYTOCHROME B-C1 COMPLEX SUBUNIT 9"/>
    <property type="match status" value="1"/>
</dbReference>
<gene>
    <name evidence="12" type="ORF">LSTR_LSTR002799</name>
</gene>
<sequence length="59" mass="6966">MSFNKALYNNIFRRSSTFALTICVSAFFFERAFDMGTEAFFRNYNKGKLFDDIIERSSE</sequence>
<dbReference type="InterPro" id="IPR008027">
    <property type="entry name" value="QCR9"/>
</dbReference>
<evidence type="ECO:0000256" key="8">
    <source>
        <dbReference type="ARBA" id="ARBA00022989"/>
    </source>
</evidence>
<dbReference type="InParanoid" id="A0A482XHH4"/>